<evidence type="ECO:0000313" key="2">
    <source>
        <dbReference type="Proteomes" id="UP001497602"/>
    </source>
</evidence>
<dbReference type="EMBL" id="CAXJRC010000033">
    <property type="protein sequence ID" value="CAL2107268.1"/>
    <property type="molecule type" value="Genomic_DNA"/>
</dbReference>
<keyword evidence="2" id="KW-1185">Reference proteome</keyword>
<protein>
    <recommendedName>
        <fullName evidence="3">Secreted protein</fullName>
    </recommendedName>
</protein>
<evidence type="ECO:0008006" key="3">
    <source>
        <dbReference type="Google" id="ProtNLM"/>
    </source>
</evidence>
<reference evidence="1 2" key="1">
    <citation type="submission" date="2024-05" db="EMBL/GenBank/DDBJ databases">
        <authorList>
            <person name="Duchaud E."/>
        </authorList>
    </citation>
    <scope>NUCLEOTIDE SEQUENCE [LARGE SCALE GENOMIC DNA]</scope>
    <source>
        <strain evidence="1">Ena-SAMPLE-TAB-13-05-2024-13:56:06:370-140305</strain>
    </source>
</reference>
<organism evidence="1 2">
    <name type="scientific">Tenacibaculum vairaonense</name>
    <dbReference type="NCBI Taxonomy" id="3137860"/>
    <lineage>
        <taxon>Bacteria</taxon>
        <taxon>Pseudomonadati</taxon>
        <taxon>Bacteroidota</taxon>
        <taxon>Flavobacteriia</taxon>
        <taxon>Flavobacteriales</taxon>
        <taxon>Flavobacteriaceae</taxon>
        <taxon>Tenacibaculum</taxon>
    </lineage>
</organism>
<proteinExistence type="predicted"/>
<gene>
    <name evidence="1" type="ORF">T190115A13A_30114</name>
</gene>
<dbReference type="Proteomes" id="UP001497602">
    <property type="component" value="Unassembled WGS sequence"/>
</dbReference>
<comment type="caution">
    <text evidence="1">The sequence shown here is derived from an EMBL/GenBank/DDBJ whole genome shotgun (WGS) entry which is preliminary data.</text>
</comment>
<accession>A0ABM9PNF9</accession>
<evidence type="ECO:0000313" key="1">
    <source>
        <dbReference type="EMBL" id="CAL2107268.1"/>
    </source>
</evidence>
<name>A0ABM9PNF9_9FLAO</name>
<sequence length="95" mass="10176">MYICIRLVKVATGALAQLVEQRTENPCVPGSIPGGTTKIKLMILNCELYIKATKLSTNGALAQLVEQRTENPCVPGSIPGGTTTKTQTFKFGFFG</sequence>